<feature type="active site" evidence="8">
    <location>
        <position position="347"/>
    </location>
</feature>
<keyword evidence="8" id="KW-0479">Metal-binding</keyword>
<evidence type="ECO:0000259" key="10">
    <source>
        <dbReference type="PROSITE" id="PS00631"/>
    </source>
</evidence>
<organism evidence="11 12">
    <name type="scientific">Chitinimonas lacunae</name>
    <dbReference type="NCBI Taxonomy" id="1963018"/>
    <lineage>
        <taxon>Bacteria</taxon>
        <taxon>Pseudomonadati</taxon>
        <taxon>Pseudomonadota</taxon>
        <taxon>Betaproteobacteria</taxon>
        <taxon>Neisseriales</taxon>
        <taxon>Chitinibacteraceae</taxon>
        <taxon>Chitinimonas</taxon>
    </lineage>
</organism>
<comment type="subcellular location">
    <subcellularLocation>
        <location evidence="8">Cytoplasm</location>
    </subcellularLocation>
</comment>
<dbReference type="PROSITE" id="PS00631">
    <property type="entry name" value="CYTOSOL_AP"/>
    <property type="match status" value="1"/>
</dbReference>
<comment type="caution">
    <text evidence="11">The sequence shown here is derived from an EMBL/GenBank/DDBJ whole genome shotgun (WGS) entry which is preliminary data.</text>
</comment>
<evidence type="ECO:0000313" key="12">
    <source>
        <dbReference type="Proteomes" id="UP001595791"/>
    </source>
</evidence>
<dbReference type="RefSeq" id="WP_378166738.1">
    <property type="nucleotide sequence ID" value="NZ_JBHSBU010000001.1"/>
</dbReference>
<dbReference type="CDD" id="cd00433">
    <property type="entry name" value="Peptidase_M17"/>
    <property type="match status" value="1"/>
</dbReference>
<evidence type="ECO:0000256" key="3">
    <source>
        <dbReference type="ARBA" id="ARBA00009528"/>
    </source>
</evidence>
<dbReference type="PANTHER" id="PTHR11963:SF23">
    <property type="entry name" value="CYTOSOL AMINOPEPTIDASE"/>
    <property type="match status" value="1"/>
</dbReference>
<dbReference type="Proteomes" id="UP001595791">
    <property type="component" value="Unassembled WGS sequence"/>
</dbReference>
<dbReference type="NCBIfam" id="NF002074">
    <property type="entry name" value="PRK00913.1-4"/>
    <property type="match status" value="1"/>
</dbReference>
<dbReference type="GO" id="GO:0004177">
    <property type="term" value="F:aminopeptidase activity"/>
    <property type="evidence" value="ECO:0007669"/>
    <property type="project" value="UniProtKB-KW"/>
</dbReference>
<feature type="binding site" evidence="8">
    <location>
        <position position="284"/>
    </location>
    <ligand>
        <name>Mn(2+)</name>
        <dbReference type="ChEBI" id="CHEBI:29035"/>
        <label>2</label>
    </ligand>
</feature>
<dbReference type="InterPro" id="IPR043472">
    <property type="entry name" value="Macro_dom-like"/>
</dbReference>
<feature type="binding site" evidence="8">
    <location>
        <position position="345"/>
    </location>
    <ligand>
        <name>Mn(2+)</name>
        <dbReference type="ChEBI" id="CHEBI:29035"/>
        <label>1</label>
    </ligand>
</feature>
<dbReference type="InterPro" id="IPR011356">
    <property type="entry name" value="Leucine_aapep/pepB"/>
</dbReference>
<name>A0ABV8MTT0_9NEIS</name>
<keyword evidence="6 8" id="KW-0378">Hydrolase</keyword>
<dbReference type="EC" id="3.4.11.1" evidence="8"/>
<feature type="compositionally biased region" description="Low complexity" evidence="9">
    <location>
        <begin position="525"/>
        <end position="545"/>
    </location>
</feature>
<comment type="cofactor">
    <cofactor evidence="8">
        <name>Mn(2+)</name>
        <dbReference type="ChEBI" id="CHEBI:29035"/>
    </cofactor>
    <text evidence="8">Binds 2 manganese ions per subunit.</text>
</comment>
<dbReference type="PRINTS" id="PR00481">
    <property type="entry name" value="LAMNOPPTDASE"/>
</dbReference>
<dbReference type="InterPro" id="IPR000819">
    <property type="entry name" value="Peptidase_M17_C"/>
</dbReference>
<dbReference type="EMBL" id="JBHSBU010000001">
    <property type="protein sequence ID" value="MFC4161139.1"/>
    <property type="molecule type" value="Genomic_DNA"/>
</dbReference>
<comment type="catalytic activity">
    <reaction evidence="2 8">
        <text>Release of an N-terminal amino acid, preferentially leucine, but not glutamic or aspartic acids.</text>
        <dbReference type="EC" id="3.4.11.10"/>
    </reaction>
</comment>
<evidence type="ECO:0000256" key="9">
    <source>
        <dbReference type="SAM" id="MobiDB-lite"/>
    </source>
</evidence>
<evidence type="ECO:0000256" key="6">
    <source>
        <dbReference type="ARBA" id="ARBA00022801"/>
    </source>
</evidence>
<proteinExistence type="inferred from homology"/>
<dbReference type="SUPFAM" id="SSF52949">
    <property type="entry name" value="Macro domain-like"/>
    <property type="match status" value="1"/>
</dbReference>
<feature type="domain" description="Cytosol aminopeptidase" evidence="10">
    <location>
        <begin position="341"/>
        <end position="348"/>
    </location>
</feature>
<dbReference type="Gene3D" id="3.40.630.10">
    <property type="entry name" value="Zn peptidases"/>
    <property type="match status" value="1"/>
</dbReference>
<dbReference type="SUPFAM" id="SSF53187">
    <property type="entry name" value="Zn-dependent exopeptidases"/>
    <property type="match status" value="1"/>
</dbReference>
<evidence type="ECO:0000256" key="4">
    <source>
        <dbReference type="ARBA" id="ARBA00022438"/>
    </source>
</evidence>
<feature type="binding site" evidence="8">
    <location>
        <position position="343"/>
    </location>
    <ligand>
        <name>Mn(2+)</name>
        <dbReference type="ChEBI" id="CHEBI:29035"/>
        <label>1</label>
    </ligand>
</feature>
<dbReference type="NCBIfam" id="NF002073">
    <property type="entry name" value="PRK00913.1-2"/>
    <property type="match status" value="1"/>
</dbReference>
<evidence type="ECO:0000256" key="5">
    <source>
        <dbReference type="ARBA" id="ARBA00022670"/>
    </source>
</evidence>
<protein>
    <recommendedName>
        <fullName evidence="8">Probable cytosol aminopeptidase</fullName>
        <ecNumber evidence="8">3.4.11.1</ecNumber>
    </recommendedName>
    <alternativeName>
        <fullName evidence="8">Leucine aminopeptidase</fullName>
        <shortName evidence="8">LAP</shortName>
        <ecNumber evidence="8">3.4.11.10</ecNumber>
    </alternativeName>
    <alternativeName>
        <fullName evidence="8">Leucyl aminopeptidase</fullName>
    </alternativeName>
</protein>
<dbReference type="Pfam" id="PF02789">
    <property type="entry name" value="Peptidase_M17_N"/>
    <property type="match status" value="1"/>
</dbReference>
<keyword evidence="8" id="KW-0963">Cytoplasm</keyword>
<evidence type="ECO:0000313" key="11">
    <source>
        <dbReference type="EMBL" id="MFC4161139.1"/>
    </source>
</evidence>
<feature type="binding site" evidence="8">
    <location>
        <position position="345"/>
    </location>
    <ligand>
        <name>Mn(2+)</name>
        <dbReference type="ChEBI" id="CHEBI:29035"/>
        <label>2</label>
    </ligand>
</feature>
<evidence type="ECO:0000256" key="1">
    <source>
        <dbReference type="ARBA" id="ARBA00000135"/>
    </source>
</evidence>
<dbReference type="EC" id="3.4.11.10" evidence="8"/>
<evidence type="ECO:0000256" key="2">
    <source>
        <dbReference type="ARBA" id="ARBA00000967"/>
    </source>
</evidence>
<dbReference type="InterPro" id="IPR023042">
    <property type="entry name" value="Peptidase_M17_leu_NH2_pept"/>
</dbReference>
<feature type="binding site" evidence="8">
    <location>
        <position position="261"/>
    </location>
    <ligand>
        <name>Mn(2+)</name>
        <dbReference type="ChEBI" id="CHEBI:29035"/>
        <label>2</label>
    </ligand>
</feature>
<feature type="binding site" evidence="8">
    <location>
        <position position="266"/>
    </location>
    <ligand>
        <name>Mn(2+)</name>
        <dbReference type="ChEBI" id="CHEBI:29035"/>
        <label>2</label>
    </ligand>
</feature>
<comment type="function">
    <text evidence="8">Presumably involved in the processing and regular turnover of intracellular proteins. Catalyzes the removal of unsubstituted N-terminal amino acids from various peptides.</text>
</comment>
<dbReference type="Gene3D" id="3.40.220.10">
    <property type="entry name" value="Leucine Aminopeptidase, subunit E, domain 1"/>
    <property type="match status" value="1"/>
</dbReference>
<keyword evidence="12" id="KW-1185">Reference proteome</keyword>
<keyword evidence="4 8" id="KW-0031">Aminopeptidase</keyword>
<dbReference type="PANTHER" id="PTHR11963">
    <property type="entry name" value="LEUCINE AMINOPEPTIDASE-RELATED"/>
    <property type="match status" value="1"/>
</dbReference>
<feature type="binding site" evidence="8">
    <location>
        <position position="266"/>
    </location>
    <ligand>
        <name>Mn(2+)</name>
        <dbReference type="ChEBI" id="CHEBI:29035"/>
        <label>1</label>
    </ligand>
</feature>
<comment type="catalytic activity">
    <reaction evidence="1 8">
        <text>Release of an N-terminal amino acid, Xaa-|-Yaa-, in which Xaa is preferably Leu, but may be other amino acids including Pro although not Arg or Lys, and Yaa may be Pro. Amino acid amides and methyl esters are also readily hydrolyzed, but rates on arylamides are exceedingly low.</text>
        <dbReference type="EC" id="3.4.11.1"/>
    </reaction>
</comment>
<comment type="similarity">
    <text evidence="3 8">Belongs to the peptidase M17 family.</text>
</comment>
<dbReference type="HAMAP" id="MF_00181">
    <property type="entry name" value="Cytosol_peptidase_M17"/>
    <property type="match status" value="1"/>
</dbReference>
<dbReference type="InterPro" id="IPR008283">
    <property type="entry name" value="Peptidase_M17_N"/>
</dbReference>
<dbReference type="Pfam" id="PF00883">
    <property type="entry name" value="Peptidase_M17"/>
    <property type="match status" value="1"/>
</dbReference>
<sequence length="570" mass="59250">MEFSIKAGALEKLKSPVLALAVLEGKTLAQTVPNSAALDAVLQLGDLPAEKTGATLLLHKVAGFAADRILLVNLGRAAELDERKYREAVLAALKAVAAVGVTEASVALTDILPAGRDAAWAAEEIAIAAFDAAYRFDRLKSKTEDKPKLAKLTLVAAKGSEKALDVAVAQGAAIGQAISHAKDLGNLPPNICTPTYLAETAQRWAKENGMKAEVLDRAEIEKLGMGSFVSVGKGSAEPMKLIVLRHEGGAAGAKPVVLVGKGITFDSGGISLKPGEGMDEMKFDMMGAGSVLATMYAISRLKLPLNVIAVVATCENMPAGHAYKPGDVLTTMAGITVEVLNTDAEGRLILCDALTYAERFEPAAVIDVATLTGACVIALGHHATGLYANQQALADQLLAASVESGDRAWQMPLWDEYQESLKSNFADLANVGGRPGGSITAACFLSRFAKKYDWAHLDIAGTAWKSGAAKGASGRPVPLLTRYLRQRAAEAANQAASKPVAATAEAPLKKASKPAAKTKPEAAPKAKPAAPKAEAVETKAVPKTKTTSKAKAKAAAPKADAKTPKTGKKK</sequence>
<keyword evidence="5 8" id="KW-0645">Protease</keyword>
<reference evidence="12" key="1">
    <citation type="journal article" date="2019" name="Int. J. Syst. Evol. Microbiol.">
        <title>The Global Catalogue of Microorganisms (GCM) 10K type strain sequencing project: providing services to taxonomists for standard genome sequencing and annotation.</title>
        <authorList>
            <consortium name="The Broad Institute Genomics Platform"/>
            <consortium name="The Broad Institute Genome Sequencing Center for Infectious Disease"/>
            <person name="Wu L."/>
            <person name="Ma J."/>
        </authorList>
    </citation>
    <scope>NUCLEOTIDE SEQUENCE [LARGE SCALE GENOMIC DNA]</scope>
    <source>
        <strain evidence="12">LMG 29894</strain>
    </source>
</reference>
<feature type="region of interest" description="Disordered" evidence="9">
    <location>
        <begin position="494"/>
        <end position="570"/>
    </location>
</feature>
<accession>A0ABV8MTT0</accession>
<evidence type="ECO:0000256" key="8">
    <source>
        <dbReference type="HAMAP-Rule" id="MF_00181"/>
    </source>
</evidence>
<gene>
    <name evidence="8" type="primary">pepA</name>
    <name evidence="11" type="ORF">ACFOW7_17515</name>
</gene>
<keyword evidence="7 8" id="KW-0464">Manganese</keyword>
<feature type="active site" evidence="8">
    <location>
        <position position="273"/>
    </location>
</feature>
<evidence type="ECO:0000256" key="7">
    <source>
        <dbReference type="ARBA" id="ARBA00023211"/>
    </source>
</evidence>